<dbReference type="GO" id="GO:0009236">
    <property type="term" value="P:cobalamin biosynthetic process"/>
    <property type="evidence" value="ECO:0007669"/>
    <property type="project" value="UniProtKB-UniRule"/>
</dbReference>
<keyword evidence="2" id="KW-0169">Cobalamin biosynthesis</keyword>
<dbReference type="Gene3D" id="3.30.950.10">
    <property type="entry name" value="Methyltransferase, Cobalt-precorrin-4 Transmethylase, Domain 2"/>
    <property type="match status" value="1"/>
</dbReference>
<proteinExistence type="inferred from homology"/>
<feature type="compositionally biased region" description="Low complexity" evidence="7">
    <location>
        <begin position="1"/>
        <end position="21"/>
    </location>
</feature>
<keyword evidence="5" id="KW-0949">S-adenosyl-L-methionine</keyword>
<evidence type="ECO:0000256" key="5">
    <source>
        <dbReference type="ARBA" id="ARBA00022691"/>
    </source>
</evidence>
<comment type="pathway">
    <text evidence="1">Cofactor biosynthesis; adenosylcobalamin biosynthesis.</text>
</comment>
<keyword evidence="4 9" id="KW-0808">Transferase</keyword>
<accession>A0A1C4V8E7</accession>
<comment type="similarity">
    <text evidence="6">Belongs to the precorrin methyltransferase family.</text>
</comment>
<evidence type="ECO:0000313" key="10">
    <source>
        <dbReference type="Proteomes" id="UP000199375"/>
    </source>
</evidence>
<dbReference type="EMBL" id="FMCW01000007">
    <property type="protein sequence ID" value="SCE80029.1"/>
    <property type="molecule type" value="Genomic_DNA"/>
</dbReference>
<keyword evidence="3 9" id="KW-0489">Methyltransferase</keyword>
<reference evidence="9 10" key="1">
    <citation type="submission" date="2016-06" db="EMBL/GenBank/DDBJ databases">
        <authorList>
            <person name="Kjaerup R.B."/>
            <person name="Dalgaard T.S."/>
            <person name="Juul-Madsen H.R."/>
        </authorList>
    </citation>
    <scope>NUCLEOTIDE SEQUENCE [LARGE SCALE GENOMIC DNA]</scope>
    <source>
        <strain evidence="9 10">DSM 45626</strain>
    </source>
</reference>
<dbReference type="GO" id="GO:0032259">
    <property type="term" value="P:methylation"/>
    <property type="evidence" value="ECO:0007669"/>
    <property type="project" value="UniProtKB-KW"/>
</dbReference>
<dbReference type="GO" id="GO:0030788">
    <property type="term" value="F:precorrin-2 C20-methyltransferase activity"/>
    <property type="evidence" value="ECO:0007669"/>
    <property type="project" value="InterPro"/>
</dbReference>
<feature type="domain" description="Tetrapyrrole methylase" evidence="8">
    <location>
        <begin position="19"/>
        <end position="254"/>
    </location>
</feature>
<evidence type="ECO:0000256" key="6">
    <source>
        <dbReference type="PIRNR" id="PIRNR036427"/>
    </source>
</evidence>
<feature type="region of interest" description="Disordered" evidence="7">
    <location>
        <begin position="52"/>
        <end position="85"/>
    </location>
</feature>
<feature type="compositionally biased region" description="Low complexity" evidence="7">
    <location>
        <begin position="67"/>
        <end position="78"/>
    </location>
</feature>
<dbReference type="Gene3D" id="3.40.1010.10">
    <property type="entry name" value="Cobalt-precorrin-4 Transmethylase, Domain 1"/>
    <property type="match status" value="1"/>
</dbReference>
<dbReference type="PANTHER" id="PTHR43467:SF2">
    <property type="entry name" value="COBALT-PRECORRIN-2 C(20)-METHYLTRANSFERASE"/>
    <property type="match status" value="1"/>
</dbReference>
<dbReference type="SUPFAM" id="SSF53790">
    <property type="entry name" value="Tetrapyrrole methylase"/>
    <property type="match status" value="1"/>
</dbReference>
<evidence type="ECO:0000313" key="9">
    <source>
        <dbReference type="EMBL" id="SCE80029.1"/>
    </source>
</evidence>
<evidence type="ECO:0000256" key="1">
    <source>
        <dbReference type="ARBA" id="ARBA00004953"/>
    </source>
</evidence>
<sequence>MTAPAARPAPAALPDGPVLTGVGVGPGDPELLTVKAVRVLREADVVFVPVMAERPDDAPGPDPDAPAGPDGTGTDPGTADGGGRAEATVRSYVDGGRVRRLPFALDDRGGVTARRRAAWDAAARAVTAAFDAGAARVAFATIGDPNVYSTFGYLAHGVRALRPAVRVDTVPGITAMQDLAARSGTVLCEGREPLTLLPATAGPELFAAALAGPGTVVAYKGWRRHPELVAELRRQGRLGDAVLGRGLGLPGERIGPADPDDGDLPYLSTLLVPARRDTRGGKL</sequence>
<gene>
    <name evidence="9" type="ORF">GA0070558_107104</name>
</gene>
<evidence type="ECO:0000256" key="2">
    <source>
        <dbReference type="ARBA" id="ARBA00022573"/>
    </source>
</evidence>
<evidence type="ECO:0000256" key="3">
    <source>
        <dbReference type="ARBA" id="ARBA00022603"/>
    </source>
</evidence>
<evidence type="ECO:0000259" key="8">
    <source>
        <dbReference type="Pfam" id="PF00590"/>
    </source>
</evidence>
<dbReference type="Proteomes" id="UP000199375">
    <property type="component" value="Unassembled WGS sequence"/>
</dbReference>
<dbReference type="Pfam" id="PF00590">
    <property type="entry name" value="TP_methylase"/>
    <property type="match status" value="1"/>
</dbReference>
<name>A0A1C4V8E7_9ACTN</name>
<dbReference type="InterPro" id="IPR035996">
    <property type="entry name" value="4pyrrol_Methylase_sf"/>
</dbReference>
<dbReference type="InterPro" id="IPR014776">
    <property type="entry name" value="4pyrrole_Mease_sub2"/>
</dbReference>
<dbReference type="CDD" id="cd11645">
    <property type="entry name" value="Precorrin_2_C20_MT"/>
    <property type="match status" value="1"/>
</dbReference>
<dbReference type="InterPro" id="IPR000878">
    <property type="entry name" value="4pyrrol_Mease"/>
</dbReference>
<protein>
    <submittedName>
        <fullName evidence="9">Precorrin-2 C20-methyltransferase /cobalt-factor II C20-methyltransferase</fullName>
    </submittedName>
</protein>
<dbReference type="AlphaFoldDB" id="A0A1C4V8E7"/>
<feature type="region of interest" description="Disordered" evidence="7">
    <location>
        <begin position="1"/>
        <end position="27"/>
    </location>
</feature>
<dbReference type="InterPro" id="IPR012382">
    <property type="entry name" value="CobI/CbiL"/>
</dbReference>
<evidence type="ECO:0000256" key="7">
    <source>
        <dbReference type="SAM" id="MobiDB-lite"/>
    </source>
</evidence>
<dbReference type="PANTHER" id="PTHR43467">
    <property type="entry name" value="COBALT-PRECORRIN-2 C(20)-METHYLTRANSFERASE"/>
    <property type="match status" value="1"/>
</dbReference>
<evidence type="ECO:0000256" key="4">
    <source>
        <dbReference type="ARBA" id="ARBA00022679"/>
    </source>
</evidence>
<organism evidence="9 10">
    <name type="scientific">Micromonospora haikouensis</name>
    <dbReference type="NCBI Taxonomy" id="686309"/>
    <lineage>
        <taxon>Bacteria</taxon>
        <taxon>Bacillati</taxon>
        <taxon>Actinomycetota</taxon>
        <taxon>Actinomycetes</taxon>
        <taxon>Micromonosporales</taxon>
        <taxon>Micromonosporaceae</taxon>
        <taxon>Micromonospora</taxon>
    </lineage>
</organism>
<dbReference type="InterPro" id="IPR014777">
    <property type="entry name" value="4pyrrole_Mease_sub1"/>
</dbReference>
<dbReference type="PIRSF" id="PIRSF036427">
    <property type="entry name" value="Precrrn-2_mtase"/>
    <property type="match status" value="1"/>
</dbReference>